<dbReference type="EMBL" id="BARU01036592">
    <property type="protein sequence ID" value="GAH78830.1"/>
    <property type="molecule type" value="Genomic_DNA"/>
</dbReference>
<feature type="non-terminal residue" evidence="1">
    <location>
        <position position="48"/>
    </location>
</feature>
<sequence length="48" mass="5287">MTPGIAISTSKLAAIIWIYAIAPPEPTIYELVFIQDGLKIFPDVFNHA</sequence>
<accession>X1JBD5</accession>
<proteinExistence type="predicted"/>
<protein>
    <submittedName>
        <fullName evidence="1">Uncharacterized protein</fullName>
    </submittedName>
</protein>
<dbReference type="AlphaFoldDB" id="X1JBD5"/>
<reference evidence="1" key="1">
    <citation type="journal article" date="2014" name="Front. Microbiol.">
        <title>High frequency of phylogenetically diverse reductive dehalogenase-homologous genes in deep subseafloor sedimentary metagenomes.</title>
        <authorList>
            <person name="Kawai M."/>
            <person name="Futagami T."/>
            <person name="Toyoda A."/>
            <person name="Takaki Y."/>
            <person name="Nishi S."/>
            <person name="Hori S."/>
            <person name="Arai W."/>
            <person name="Tsubouchi T."/>
            <person name="Morono Y."/>
            <person name="Uchiyama I."/>
            <person name="Ito T."/>
            <person name="Fujiyama A."/>
            <person name="Inagaki F."/>
            <person name="Takami H."/>
        </authorList>
    </citation>
    <scope>NUCLEOTIDE SEQUENCE</scope>
    <source>
        <strain evidence="1">Expedition CK06-06</strain>
    </source>
</reference>
<gene>
    <name evidence="1" type="ORF">S03H2_57121</name>
</gene>
<organism evidence="1">
    <name type="scientific">marine sediment metagenome</name>
    <dbReference type="NCBI Taxonomy" id="412755"/>
    <lineage>
        <taxon>unclassified sequences</taxon>
        <taxon>metagenomes</taxon>
        <taxon>ecological metagenomes</taxon>
    </lineage>
</organism>
<name>X1JBD5_9ZZZZ</name>
<comment type="caution">
    <text evidence="1">The sequence shown here is derived from an EMBL/GenBank/DDBJ whole genome shotgun (WGS) entry which is preliminary data.</text>
</comment>
<evidence type="ECO:0000313" key="1">
    <source>
        <dbReference type="EMBL" id="GAH78830.1"/>
    </source>
</evidence>